<dbReference type="PANTHER" id="PTHR32046:SF11">
    <property type="entry name" value="IMMUNE-ASSOCIATED NUCLEOTIDE-BINDING PROTEIN 10-LIKE"/>
    <property type="match status" value="1"/>
</dbReference>
<proteinExistence type="predicted"/>
<dbReference type="AlphaFoldDB" id="A0A813QZ94"/>
<evidence type="ECO:0000313" key="4">
    <source>
        <dbReference type="Proteomes" id="UP000663891"/>
    </source>
</evidence>
<dbReference type="PANTHER" id="PTHR32046">
    <property type="entry name" value="G DOMAIN-CONTAINING PROTEIN"/>
    <property type="match status" value="1"/>
</dbReference>
<evidence type="ECO:0000313" key="2">
    <source>
        <dbReference type="EMBL" id="CAF0774662.1"/>
    </source>
</evidence>
<accession>A0A813QZ94</accession>
<comment type="caution">
    <text evidence="2">The sequence shown here is derived from an EMBL/GenBank/DDBJ whole genome shotgun (WGS) entry which is preliminary data.</text>
</comment>
<evidence type="ECO:0008006" key="5">
    <source>
        <dbReference type="Google" id="ProtNLM"/>
    </source>
</evidence>
<dbReference type="Proteomes" id="UP000663891">
    <property type="component" value="Unassembled WGS sequence"/>
</dbReference>
<protein>
    <recommendedName>
        <fullName evidence="5">G domain-containing protein</fullName>
    </recommendedName>
</protein>
<name>A0A813QZ94_9BILA</name>
<dbReference type="SUPFAM" id="SSF52540">
    <property type="entry name" value="P-loop containing nucleoside triphosphate hydrolases"/>
    <property type="match status" value="1"/>
</dbReference>
<dbReference type="InterPro" id="IPR025662">
    <property type="entry name" value="Sigma_54_int_dom_ATP-bd_1"/>
</dbReference>
<dbReference type="EMBL" id="CAJOAY010001152">
    <property type="protein sequence ID" value="CAF3801611.1"/>
    <property type="molecule type" value="Genomic_DNA"/>
</dbReference>
<dbReference type="Proteomes" id="UP000663881">
    <property type="component" value="Unassembled WGS sequence"/>
</dbReference>
<dbReference type="EMBL" id="CAJNON010000013">
    <property type="protein sequence ID" value="CAF0774662.1"/>
    <property type="molecule type" value="Genomic_DNA"/>
</dbReference>
<evidence type="ECO:0000256" key="1">
    <source>
        <dbReference type="SAM" id="MobiDB-lite"/>
    </source>
</evidence>
<dbReference type="InterPro" id="IPR027417">
    <property type="entry name" value="P-loop_NTPase"/>
</dbReference>
<dbReference type="OrthoDB" id="10018618at2759"/>
<feature type="compositionally biased region" description="Low complexity" evidence="1">
    <location>
        <begin position="671"/>
        <end position="683"/>
    </location>
</feature>
<reference evidence="2" key="1">
    <citation type="submission" date="2021-02" db="EMBL/GenBank/DDBJ databases">
        <authorList>
            <person name="Nowell W R."/>
        </authorList>
    </citation>
    <scope>NUCLEOTIDE SEQUENCE</scope>
</reference>
<feature type="region of interest" description="Disordered" evidence="1">
    <location>
        <begin position="667"/>
        <end position="705"/>
    </location>
</feature>
<gene>
    <name evidence="3" type="ORF">OKA104_LOCUS18515</name>
    <name evidence="2" type="ORF">VCS650_LOCUS2574</name>
</gene>
<organism evidence="2 4">
    <name type="scientific">Adineta steineri</name>
    <dbReference type="NCBI Taxonomy" id="433720"/>
    <lineage>
        <taxon>Eukaryota</taxon>
        <taxon>Metazoa</taxon>
        <taxon>Spiralia</taxon>
        <taxon>Gnathifera</taxon>
        <taxon>Rotifera</taxon>
        <taxon>Eurotatoria</taxon>
        <taxon>Bdelloidea</taxon>
        <taxon>Adinetida</taxon>
        <taxon>Adinetidae</taxon>
        <taxon>Adineta</taxon>
    </lineage>
</organism>
<dbReference type="Gene3D" id="3.40.50.300">
    <property type="entry name" value="P-loop containing nucleotide triphosphate hydrolases"/>
    <property type="match status" value="1"/>
</dbReference>
<feature type="region of interest" description="Disordered" evidence="1">
    <location>
        <begin position="622"/>
        <end position="648"/>
    </location>
</feature>
<dbReference type="PROSITE" id="PS00675">
    <property type="entry name" value="SIGMA54_INTERACT_1"/>
    <property type="match status" value="1"/>
</dbReference>
<feature type="region of interest" description="Disordered" evidence="1">
    <location>
        <begin position="489"/>
        <end position="603"/>
    </location>
</feature>
<sequence length="1232" mass="142065">MSLTKGRPTSAGQSLPKDIDNIYYTAFSESILLGCFYDARKCSVLSQLPLNKKLIIKSTQYRSVTCTIMTDNTFDIEDFFRTIGITDELWLNLTLNSIPTENMGLLCYYSFSKNTNTRYLYYYYVSEENSISSEKNVVKIGLPTDIPHFSTTHVISTVRVGIQAFIVLQLSSNDQINLDRLLEKIKDQLIMNKFELSKVDKSLLNEITVTKISSNTQSLNQFSKLEDICQTIIQMKVHSYKHSPLQYALRPINWFYPTYPTEKAKYIALEQETIKIIKKYLLHLLSKLSDIKICFNSKLKHTLQKYLEVQYDTLRQQFINVDTIYSNEIKRLRDLVIKMRHGKIQQKMINDLLVDKSNDSLENNLDHTKKYIQSLTEKVQLIDELNEQNISYLNMAQLPTQANHDLNTIFQDILQNNKSQLIFCSSDHLKDGNSSSWTTQYANWLKTCETDPSLTLVYADFSYSSFHLTEVRILRAISLHDVTTTTKLASTHTSTDEEAVQTSNKQSQDFRESPIPPRSPEVDPNNAIGQSTSSVLSNPEDLLIRKSESEGIEEPLNSSSSSSSSKLSDSEDTYSTTEKSNIVQEVVNKSDSSNLSTKKSRVSFNDEETKYIEEQCDVSTSPVIVPPPVAPRTRRPVSTLNEPPIDPLSMTSQIQELSDLFDELLQSADQSPNSSRSSPNIPIETIPQPENQIEDNKTQSNTSKSFIGLTLEDTPRKRRRLNASRIPDIKYINILLLGESGVGKSTFINALLNYHSFKTFQDARSNQPLVAIPVSFTTTVGNDFQERIITFGDQDDSNENHNRSGQSVTQSCRSYLFQIDSQTKLRIIDTPGMGDTRGLDQDDHNMQHILSYINNLSHINAICILLKPNESRLNVVLQLYFARLLNFLGENIRKNIMFCFTNSRSTFYTPGNSGSLLRKMFKKLMIEDIPFDKSNTFCFDSESFRYLVALENEIEFDENEENEYEQSWTNSSIECNRFIKHICEEVKCCFESEWQSIEHAQFKISEIIRPMLETTRNIYRNITLLRKNTTNRIIKLNPTILSKPLTICYQCERIPKRFSDFWILPDDLHTFSETCHDCDCPQKKHIDVDYELDYQLIDSGDSDDFKKMKYDFKQLQLAILEFAQFYASINDNMKLNDPVLSAMKRIIKEENQICSQKGSTCLNNTLRDIFVTLMETYKERQTIFRSNKIPLDLQNVYEHIKNISEIDEVREQLCIIKQKQELYMKQYEKQVS</sequence>
<feature type="compositionally biased region" description="Polar residues" evidence="1">
    <location>
        <begin position="527"/>
        <end position="537"/>
    </location>
</feature>
<feature type="compositionally biased region" description="Polar residues" evidence="1">
    <location>
        <begin position="573"/>
        <end position="597"/>
    </location>
</feature>
<evidence type="ECO:0000313" key="3">
    <source>
        <dbReference type="EMBL" id="CAF3801611.1"/>
    </source>
</evidence>
<feature type="compositionally biased region" description="Low complexity" evidence="1">
    <location>
        <begin position="558"/>
        <end position="567"/>
    </location>
</feature>